<sequence length="186" mass="21632">MSKSNSEPKRYFRRNRHRQQTRNNSTNALESLLLESRDIRLEVKELNERAEFNNLKRHSLLHKIIKKISLVLKILLGIIGLIALVSFFYDRKESALETTFRALNQLQPNSSTATGQELAFNLLVTNDCLGLENNTSYNHSNTLYFTKWPSFIDQPFYRIARYLFCVRDAVNLRGVYFGGNPTKTKL</sequence>
<gene>
    <name evidence="3" type="ORF">O1Q84_25705</name>
</gene>
<proteinExistence type="predicted"/>
<feature type="compositionally biased region" description="Basic residues" evidence="1">
    <location>
        <begin position="11"/>
        <end position="20"/>
    </location>
</feature>
<evidence type="ECO:0000256" key="1">
    <source>
        <dbReference type="SAM" id="MobiDB-lite"/>
    </source>
</evidence>
<evidence type="ECO:0000256" key="2">
    <source>
        <dbReference type="SAM" id="Phobius"/>
    </source>
</evidence>
<dbReference type="EMBL" id="CP114196">
    <property type="protein sequence ID" value="WAT93720.1"/>
    <property type="molecule type" value="Genomic_DNA"/>
</dbReference>
<feature type="compositionally biased region" description="Basic and acidic residues" evidence="1">
    <location>
        <begin position="1"/>
        <end position="10"/>
    </location>
</feature>
<dbReference type="AlphaFoldDB" id="A0AA47LA03"/>
<dbReference type="RefSeq" id="WP_083135933.1">
    <property type="nucleotide sequence ID" value="NZ_CP033141.1"/>
</dbReference>
<evidence type="ECO:0000313" key="3">
    <source>
        <dbReference type="EMBL" id="WAT93720.1"/>
    </source>
</evidence>
<dbReference type="Proteomes" id="UP001156560">
    <property type="component" value="Plasmid pHLA"/>
</dbReference>
<keyword evidence="2" id="KW-0472">Membrane</keyword>
<protein>
    <submittedName>
        <fullName evidence="3">Uncharacterized protein</fullName>
    </submittedName>
</protein>
<feature type="region of interest" description="Disordered" evidence="1">
    <location>
        <begin position="1"/>
        <end position="27"/>
    </location>
</feature>
<accession>A0AA47LA03</accession>
<evidence type="ECO:0000313" key="4">
    <source>
        <dbReference type="Proteomes" id="UP001156560"/>
    </source>
</evidence>
<reference evidence="3" key="1">
    <citation type="submission" date="2022-12" db="EMBL/GenBank/DDBJ databases">
        <title>Vibrio parahaemolyticus become highly virulent by producing novel Tc toxins.</title>
        <authorList>
            <person name="Yang F."/>
            <person name="You Y."/>
            <person name="Lai Q."/>
            <person name="Xu L."/>
            <person name="Li F."/>
        </authorList>
    </citation>
    <scope>NUCLEOTIDE SEQUENCE</scope>
    <source>
        <strain evidence="3">Vp-HL-202005</strain>
        <plasmid evidence="3">pHLA</plasmid>
    </source>
</reference>
<organism evidence="3 4">
    <name type="scientific">Vibrio parahaemolyticus</name>
    <dbReference type="NCBI Taxonomy" id="670"/>
    <lineage>
        <taxon>Bacteria</taxon>
        <taxon>Pseudomonadati</taxon>
        <taxon>Pseudomonadota</taxon>
        <taxon>Gammaproteobacteria</taxon>
        <taxon>Vibrionales</taxon>
        <taxon>Vibrionaceae</taxon>
        <taxon>Vibrio</taxon>
    </lineage>
</organism>
<keyword evidence="2" id="KW-1133">Transmembrane helix</keyword>
<name>A0AA47LA03_VIBPH</name>
<feature type="transmembrane region" description="Helical" evidence="2">
    <location>
        <begin position="70"/>
        <end position="89"/>
    </location>
</feature>
<keyword evidence="2" id="KW-0812">Transmembrane</keyword>
<keyword evidence="3" id="KW-0614">Plasmid</keyword>
<geneLocation type="plasmid" evidence="3 4">
    <name>pHLA</name>
</geneLocation>